<proteinExistence type="predicted"/>
<evidence type="ECO:0000256" key="1">
    <source>
        <dbReference type="ARBA" id="ARBA00023125"/>
    </source>
</evidence>
<sequence length="224" mass="24217">MSDVSSRRSRGRPPGPGVDPEARREQLLDAAEAEIATHGTDFGLAGVASRAGLTRSAVYAAFADRDDLLTELTRRHTDRIIVGIASALNDVEEPRAQTRATVDVLARWMEENSRLAAVLAPRMQSGVGDSHVTGFLEQVLQVGFEQVGGNPRAAAPWARALVGAIWTTVAWWGKARTMDRAELVDHVTDLVWEGFAGAGGAGIRLPEMQLPISNEVRMLDVLEQ</sequence>
<dbReference type="Gene3D" id="1.10.357.10">
    <property type="entry name" value="Tetracycline Repressor, domain 2"/>
    <property type="match status" value="1"/>
</dbReference>
<dbReference type="InterPro" id="IPR009057">
    <property type="entry name" value="Homeodomain-like_sf"/>
</dbReference>
<dbReference type="Proteomes" id="UP000247591">
    <property type="component" value="Unassembled WGS sequence"/>
</dbReference>
<reference evidence="5 6" key="1">
    <citation type="submission" date="2018-06" db="EMBL/GenBank/DDBJ databases">
        <title>Genomic Encyclopedia of Type Strains, Phase IV (KMG-IV): sequencing the most valuable type-strain genomes for metagenomic binning, comparative biology and taxonomic classification.</title>
        <authorList>
            <person name="Goeker M."/>
        </authorList>
    </citation>
    <scope>NUCLEOTIDE SEQUENCE [LARGE SCALE GENOMIC DNA]</scope>
    <source>
        <strain evidence="5 6">DSM 45521</strain>
    </source>
</reference>
<feature type="DNA-binding region" description="H-T-H motif" evidence="2">
    <location>
        <begin position="43"/>
        <end position="62"/>
    </location>
</feature>
<dbReference type="Pfam" id="PF00440">
    <property type="entry name" value="TetR_N"/>
    <property type="match status" value="1"/>
</dbReference>
<gene>
    <name evidence="5" type="ORF">DFR67_1037</name>
</gene>
<dbReference type="InterPro" id="IPR050109">
    <property type="entry name" value="HTH-type_TetR-like_transc_reg"/>
</dbReference>
<keyword evidence="6" id="KW-1185">Reference proteome</keyword>
<dbReference type="InterPro" id="IPR001647">
    <property type="entry name" value="HTH_TetR"/>
</dbReference>
<feature type="domain" description="HTH tetR-type" evidence="4">
    <location>
        <begin position="21"/>
        <end position="80"/>
    </location>
</feature>
<dbReference type="GO" id="GO:0000976">
    <property type="term" value="F:transcription cis-regulatory region binding"/>
    <property type="evidence" value="ECO:0007669"/>
    <property type="project" value="TreeGrafter"/>
</dbReference>
<dbReference type="GO" id="GO:0003700">
    <property type="term" value="F:DNA-binding transcription factor activity"/>
    <property type="evidence" value="ECO:0007669"/>
    <property type="project" value="TreeGrafter"/>
</dbReference>
<dbReference type="PANTHER" id="PTHR30055:SF227">
    <property type="entry name" value="TRANSCRIPTIONAL REGULATORY PROTEIN (PROBABLY TETR-FAMILY)-RELATED"/>
    <property type="match status" value="1"/>
</dbReference>
<evidence type="ECO:0000256" key="2">
    <source>
        <dbReference type="PROSITE-ProRule" id="PRU00335"/>
    </source>
</evidence>
<dbReference type="SUPFAM" id="SSF46689">
    <property type="entry name" value="Homeodomain-like"/>
    <property type="match status" value="1"/>
</dbReference>
<dbReference type="PANTHER" id="PTHR30055">
    <property type="entry name" value="HTH-TYPE TRANSCRIPTIONAL REGULATOR RUTR"/>
    <property type="match status" value="1"/>
</dbReference>
<feature type="region of interest" description="Disordered" evidence="3">
    <location>
        <begin position="1"/>
        <end position="22"/>
    </location>
</feature>
<protein>
    <submittedName>
        <fullName evidence="5">TetR family transcriptional regulator</fullName>
    </submittedName>
</protein>
<accession>A0A318RSW8</accession>
<dbReference type="PRINTS" id="PR00455">
    <property type="entry name" value="HTHTETR"/>
</dbReference>
<evidence type="ECO:0000313" key="5">
    <source>
        <dbReference type="EMBL" id="PYE19098.1"/>
    </source>
</evidence>
<dbReference type="PROSITE" id="PS50977">
    <property type="entry name" value="HTH_TETR_2"/>
    <property type="match status" value="1"/>
</dbReference>
<dbReference type="AlphaFoldDB" id="A0A318RSW8"/>
<keyword evidence="1 2" id="KW-0238">DNA-binding</keyword>
<dbReference type="RefSeq" id="WP_110468354.1">
    <property type="nucleotide sequence ID" value="NZ_QJSP01000003.1"/>
</dbReference>
<name>A0A318RSW8_WILLI</name>
<evidence type="ECO:0000259" key="4">
    <source>
        <dbReference type="PROSITE" id="PS50977"/>
    </source>
</evidence>
<dbReference type="EMBL" id="QJSP01000003">
    <property type="protein sequence ID" value="PYE19098.1"/>
    <property type="molecule type" value="Genomic_DNA"/>
</dbReference>
<evidence type="ECO:0000313" key="6">
    <source>
        <dbReference type="Proteomes" id="UP000247591"/>
    </source>
</evidence>
<dbReference type="OrthoDB" id="4542604at2"/>
<comment type="caution">
    <text evidence="5">The sequence shown here is derived from an EMBL/GenBank/DDBJ whole genome shotgun (WGS) entry which is preliminary data.</text>
</comment>
<organism evidence="5 6">
    <name type="scientific">Williamsia limnetica</name>
    <dbReference type="NCBI Taxonomy" id="882452"/>
    <lineage>
        <taxon>Bacteria</taxon>
        <taxon>Bacillati</taxon>
        <taxon>Actinomycetota</taxon>
        <taxon>Actinomycetes</taxon>
        <taxon>Mycobacteriales</taxon>
        <taxon>Nocardiaceae</taxon>
        <taxon>Williamsia</taxon>
    </lineage>
</organism>
<evidence type="ECO:0000256" key="3">
    <source>
        <dbReference type="SAM" id="MobiDB-lite"/>
    </source>
</evidence>